<name>A0A8I0T5X5_9GAMM</name>
<evidence type="ECO:0000313" key="2">
    <source>
        <dbReference type="Proteomes" id="UP000660708"/>
    </source>
</evidence>
<dbReference type="RefSeq" id="WP_167508301.1">
    <property type="nucleotide sequence ID" value="NZ_AQHF01000022.1"/>
</dbReference>
<dbReference type="Gene3D" id="1.25.40.10">
    <property type="entry name" value="Tetratricopeptide repeat domain"/>
    <property type="match status" value="2"/>
</dbReference>
<comment type="caution">
    <text evidence="1">The sequence shown here is derived from an EMBL/GenBank/DDBJ whole genome shotgun (WGS) entry which is preliminary data.</text>
</comment>
<reference evidence="1 2" key="1">
    <citation type="submission" date="2015-06" db="EMBL/GenBank/DDBJ databases">
        <title>Genome sequence of Pseudoalteromonas peptidolytica.</title>
        <authorList>
            <person name="Xie B.-B."/>
            <person name="Rong J.-C."/>
            <person name="Qin Q.-L."/>
            <person name="Zhang Y.-Z."/>
        </authorList>
    </citation>
    <scope>NUCLEOTIDE SEQUENCE [LARGE SCALE GENOMIC DNA]</scope>
    <source>
        <strain evidence="1 2">F12-50-A1</strain>
    </source>
</reference>
<dbReference type="SMART" id="SM00028">
    <property type="entry name" value="TPR"/>
    <property type="match status" value="3"/>
</dbReference>
<dbReference type="SUPFAM" id="SSF48452">
    <property type="entry name" value="TPR-like"/>
    <property type="match status" value="1"/>
</dbReference>
<organism evidence="1 2">
    <name type="scientific">Pseudoalteromonas peptidolytica F12-50-A1</name>
    <dbReference type="NCBI Taxonomy" id="1315280"/>
    <lineage>
        <taxon>Bacteria</taxon>
        <taxon>Pseudomonadati</taxon>
        <taxon>Pseudomonadota</taxon>
        <taxon>Gammaproteobacteria</taxon>
        <taxon>Alteromonadales</taxon>
        <taxon>Pseudoalteromonadaceae</taxon>
        <taxon>Pseudoalteromonas</taxon>
    </lineage>
</organism>
<keyword evidence="2" id="KW-1185">Reference proteome</keyword>
<dbReference type="AlphaFoldDB" id="A0A8I0T5X5"/>
<gene>
    <name evidence="1" type="ORF">PPEP_a3911</name>
</gene>
<dbReference type="Proteomes" id="UP000660708">
    <property type="component" value="Unassembled WGS sequence"/>
</dbReference>
<proteinExistence type="predicted"/>
<accession>A0A8I0T5X5</accession>
<protein>
    <recommendedName>
        <fullName evidence="3">Tetratricopeptide repeat protein</fullName>
    </recommendedName>
</protein>
<evidence type="ECO:0008006" key="3">
    <source>
        <dbReference type="Google" id="ProtNLM"/>
    </source>
</evidence>
<dbReference type="EMBL" id="AQHF01000022">
    <property type="protein sequence ID" value="MBE0346639.1"/>
    <property type="molecule type" value="Genomic_DNA"/>
</dbReference>
<sequence>MLQVALLLSAFVVLTPNELFKTLQAIQGANASNPSEALEIYTKVQPVLPKTPSKGLYEIHLAGLKSGIRANDVGLIKSIINLFSENKDWLHYLNYEKGEIATYLAIYFRRTGKFELAEKSYECAIRFSTNEQKQKIINNLAVLYRTAGQLDEAEEILDRALIEYREEEHIKAALHNNLANVYFDRANYEKAAELYRLAFLHHQKSGENYEASYVGLNLLNSYIASKQWQGYQRYVNTVKMRVDQTQDSELITVLMWQELTVKRAEQVAELNQEQQVFLLDSLPMLMKTEYHHNITRYVSLLQLPKLTTLYQDFATYKNLSVRKLDDNKQSLDLALSWCQEGI</sequence>
<dbReference type="InterPro" id="IPR011990">
    <property type="entry name" value="TPR-like_helical_dom_sf"/>
</dbReference>
<dbReference type="InterPro" id="IPR019734">
    <property type="entry name" value="TPR_rpt"/>
</dbReference>
<dbReference type="Pfam" id="PF13424">
    <property type="entry name" value="TPR_12"/>
    <property type="match status" value="1"/>
</dbReference>
<evidence type="ECO:0000313" key="1">
    <source>
        <dbReference type="EMBL" id="MBE0346639.1"/>
    </source>
</evidence>